<feature type="compositionally biased region" description="Basic and acidic residues" evidence="1">
    <location>
        <begin position="533"/>
        <end position="546"/>
    </location>
</feature>
<dbReference type="PANTHER" id="PTHR46663">
    <property type="entry name" value="DIGUANYLATE CYCLASE DGCT-RELATED"/>
    <property type="match status" value="1"/>
</dbReference>
<dbReference type="Gene3D" id="3.30.70.270">
    <property type="match status" value="1"/>
</dbReference>
<dbReference type="RefSeq" id="WP_345499896.1">
    <property type="nucleotide sequence ID" value="NZ_BAABJM010000010.1"/>
</dbReference>
<feature type="compositionally biased region" description="Low complexity" evidence="1">
    <location>
        <begin position="586"/>
        <end position="598"/>
    </location>
</feature>
<dbReference type="PROSITE" id="PS50887">
    <property type="entry name" value="GGDEF"/>
    <property type="match status" value="1"/>
</dbReference>
<protein>
    <recommendedName>
        <fullName evidence="3">GGDEF domain-containing protein</fullName>
    </recommendedName>
</protein>
<feature type="domain" description="GGDEF" evidence="3">
    <location>
        <begin position="357"/>
        <end position="493"/>
    </location>
</feature>
<evidence type="ECO:0000256" key="1">
    <source>
        <dbReference type="SAM" id="MobiDB-lite"/>
    </source>
</evidence>
<keyword evidence="2" id="KW-0472">Membrane</keyword>
<dbReference type="Proteomes" id="UP001500603">
    <property type="component" value="Unassembled WGS sequence"/>
</dbReference>
<evidence type="ECO:0000313" key="4">
    <source>
        <dbReference type="EMBL" id="GAA5069596.1"/>
    </source>
</evidence>
<feature type="transmembrane region" description="Helical" evidence="2">
    <location>
        <begin position="47"/>
        <end position="69"/>
    </location>
</feature>
<comment type="caution">
    <text evidence="4">The sequence shown here is derived from an EMBL/GenBank/DDBJ whole genome shotgun (WGS) entry which is preliminary data.</text>
</comment>
<dbReference type="InterPro" id="IPR029787">
    <property type="entry name" value="Nucleotide_cyclase"/>
</dbReference>
<dbReference type="InterPro" id="IPR000160">
    <property type="entry name" value="GGDEF_dom"/>
</dbReference>
<dbReference type="EMBL" id="BAABJM010000010">
    <property type="protein sequence ID" value="GAA5069596.1"/>
    <property type="molecule type" value="Genomic_DNA"/>
</dbReference>
<evidence type="ECO:0000256" key="2">
    <source>
        <dbReference type="SAM" id="Phobius"/>
    </source>
</evidence>
<organism evidence="4 5">
    <name type="scientific">Nocardia callitridis</name>
    <dbReference type="NCBI Taxonomy" id="648753"/>
    <lineage>
        <taxon>Bacteria</taxon>
        <taxon>Bacillati</taxon>
        <taxon>Actinomycetota</taxon>
        <taxon>Actinomycetes</taxon>
        <taxon>Mycobacteriales</taxon>
        <taxon>Nocardiaceae</taxon>
        <taxon>Nocardia</taxon>
    </lineage>
</organism>
<feature type="transmembrane region" description="Helical" evidence="2">
    <location>
        <begin position="268"/>
        <end position="288"/>
    </location>
</feature>
<name>A0ABP9L5G8_9NOCA</name>
<evidence type="ECO:0000313" key="5">
    <source>
        <dbReference type="Proteomes" id="UP001500603"/>
    </source>
</evidence>
<keyword evidence="5" id="KW-1185">Reference proteome</keyword>
<dbReference type="CDD" id="cd01949">
    <property type="entry name" value="GGDEF"/>
    <property type="match status" value="1"/>
</dbReference>
<dbReference type="NCBIfam" id="TIGR00254">
    <property type="entry name" value="GGDEF"/>
    <property type="match status" value="1"/>
</dbReference>
<keyword evidence="2" id="KW-0812">Transmembrane</keyword>
<gene>
    <name evidence="4" type="ORF">GCM10023318_61070</name>
</gene>
<feature type="transmembrane region" description="Helical" evidence="2">
    <location>
        <begin position="106"/>
        <end position="123"/>
    </location>
</feature>
<feature type="transmembrane region" description="Helical" evidence="2">
    <location>
        <begin position="135"/>
        <end position="155"/>
    </location>
</feature>
<feature type="transmembrane region" description="Helical" evidence="2">
    <location>
        <begin position="22"/>
        <end position="41"/>
    </location>
</feature>
<sequence>MTTSEGHSEHEQSAHSQWCAGLRWYAALFGVCAVAVGLHLAAHSRLLSFLTMVTVVVTTLIMIGIGLRLHRPVYPLPWYLLSATAVLFAIGSVLRDSDTLGPVDDVCTILGYLGLGLAALIWLRPRHISRSYDLVLDSALIGLGALLASWTFLISPILRNHDASTNLWMAATYPVLDALLLALVAHSIATTTRSEISLRLLHVGLIAVLFGDLGYSLDAAQTTTINRDVLGTPLLAAYATVGVAALHPTMAGLGTLRRIHPHRSRQRASVIAVALIVASLVPVVGSTLRPLDRVVVSSLFALMLIGVLVRSERAIVRSVRSEKRAQYQADHDMLTGLLNRSALLRAPSGNADPWSGYPVCLLFIDLDGFKMVNDSYGHAVGDELIANAASRIRRVVREDDIVARYGGDEFVVLSRLERREAAALAERLIGAFVRPFALSAGEIPITASIGIACGPRETRHTVHDLIRDADSAMYRAKEDSLGYAFHDNTAFHANAALRGNTARRNGTAFGGSGGGDAHATVAQEPTEGANRIGARDSESGFGEDRPHKRSSRRGNAQAERALPSTALTEPEPRRTTFPSDTEDDAPTTSSGNPTSTSV</sequence>
<feature type="transmembrane region" description="Helical" evidence="2">
    <location>
        <begin position="196"/>
        <end position="215"/>
    </location>
</feature>
<keyword evidence="2" id="KW-1133">Transmembrane helix</keyword>
<feature type="transmembrane region" description="Helical" evidence="2">
    <location>
        <begin position="235"/>
        <end position="256"/>
    </location>
</feature>
<feature type="transmembrane region" description="Helical" evidence="2">
    <location>
        <begin position="76"/>
        <end position="94"/>
    </location>
</feature>
<dbReference type="SMART" id="SM00267">
    <property type="entry name" value="GGDEF"/>
    <property type="match status" value="1"/>
</dbReference>
<proteinExistence type="predicted"/>
<dbReference type="SUPFAM" id="SSF55073">
    <property type="entry name" value="Nucleotide cyclase"/>
    <property type="match status" value="1"/>
</dbReference>
<dbReference type="Pfam" id="PF00990">
    <property type="entry name" value="GGDEF"/>
    <property type="match status" value="1"/>
</dbReference>
<dbReference type="PANTHER" id="PTHR46663:SF4">
    <property type="entry name" value="DIGUANYLATE CYCLASE DGCT-RELATED"/>
    <property type="match status" value="1"/>
</dbReference>
<feature type="transmembrane region" description="Helical" evidence="2">
    <location>
        <begin position="167"/>
        <end position="189"/>
    </location>
</feature>
<accession>A0ABP9L5G8</accession>
<reference evidence="5" key="1">
    <citation type="journal article" date="2019" name="Int. J. Syst. Evol. Microbiol.">
        <title>The Global Catalogue of Microorganisms (GCM) 10K type strain sequencing project: providing services to taxonomists for standard genome sequencing and annotation.</title>
        <authorList>
            <consortium name="The Broad Institute Genomics Platform"/>
            <consortium name="The Broad Institute Genome Sequencing Center for Infectious Disease"/>
            <person name="Wu L."/>
            <person name="Ma J."/>
        </authorList>
    </citation>
    <scope>NUCLEOTIDE SEQUENCE [LARGE SCALE GENOMIC DNA]</scope>
    <source>
        <strain evidence="5">JCM 18298</strain>
    </source>
</reference>
<dbReference type="InterPro" id="IPR052163">
    <property type="entry name" value="DGC-Regulatory_Protein"/>
</dbReference>
<feature type="region of interest" description="Disordered" evidence="1">
    <location>
        <begin position="506"/>
        <end position="598"/>
    </location>
</feature>
<dbReference type="InterPro" id="IPR043128">
    <property type="entry name" value="Rev_trsase/Diguanyl_cyclase"/>
</dbReference>
<evidence type="ECO:0000259" key="3">
    <source>
        <dbReference type="PROSITE" id="PS50887"/>
    </source>
</evidence>